<dbReference type="AlphaFoldDB" id="M8BCL1"/>
<protein>
    <submittedName>
        <fullName evidence="2">Palmitoyltransferase akr1</fullName>
    </submittedName>
</protein>
<evidence type="ECO:0000313" key="2">
    <source>
        <dbReference type="EnsemblPlants" id="EMT11405"/>
    </source>
</evidence>
<organism evidence="2">
    <name type="scientific">Aegilops tauschii</name>
    <name type="common">Tausch's goatgrass</name>
    <name type="synonym">Aegilops squarrosa</name>
    <dbReference type="NCBI Taxonomy" id="37682"/>
    <lineage>
        <taxon>Eukaryota</taxon>
        <taxon>Viridiplantae</taxon>
        <taxon>Streptophyta</taxon>
        <taxon>Embryophyta</taxon>
        <taxon>Tracheophyta</taxon>
        <taxon>Spermatophyta</taxon>
        <taxon>Magnoliopsida</taxon>
        <taxon>Liliopsida</taxon>
        <taxon>Poales</taxon>
        <taxon>Poaceae</taxon>
        <taxon>BOP clade</taxon>
        <taxon>Pooideae</taxon>
        <taxon>Triticodae</taxon>
        <taxon>Triticeae</taxon>
        <taxon>Triticinae</taxon>
        <taxon>Aegilops</taxon>
    </lineage>
</organism>
<evidence type="ECO:0000259" key="1">
    <source>
        <dbReference type="Pfam" id="PF25575"/>
    </source>
</evidence>
<accession>M8BCL1</accession>
<dbReference type="SMART" id="SM00028">
    <property type="entry name" value="TPR"/>
    <property type="match status" value="2"/>
</dbReference>
<dbReference type="Pfam" id="PF13637">
    <property type="entry name" value="Ank_4"/>
    <property type="match status" value="1"/>
</dbReference>
<dbReference type="Pfam" id="PF12796">
    <property type="entry name" value="Ank_2"/>
    <property type="match status" value="1"/>
</dbReference>
<proteinExistence type="predicted"/>
<dbReference type="Pfam" id="PF25575">
    <property type="entry name" value="TPR_BSK1_C"/>
    <property type="match status" value="1"/>
</dbReference>
<dbReference type="ExpressionAtlas" id="M8BCL1">
    <property type="expression patterns" value="baseline"/>
</dbReference>
<dbReference type="Pfam" id="PF00023">
    <property type="entry name" value="Ank"/>
    <property type="match status" value="1"/>
</dbReference>
<dbReference type="SUPFAM" id="SSF48403">
    <property type="entry name" value="Ankyrin repeat"/>
    <property type="match status" value="1"/>
</dbReference>
<dbReference type="InterPro" id="IPR011990">
    <property type="entry name" value="TPR-like_helical_dom_sf"/>
</dbReference>
<dbReference type="InterPro" id="IPR019734">
    <property type="entry name" value="TPR_rpt"/>
</dbReference>
<dbReference type="InterPro" id="IPR002110">
    <property type="entry name" value="Ankyrin_rpt"/>
</dbReference>
<dbReference type="InterPro" id="IPR036770">
    <property type="entry name" value="Ankyrin_rpt-contain_sf"/>
</dbReference>
<dbReference type="PANTHER" id="PTHR46224">
    <property type="entry name" value="ANKYRIN REPEAT FAMILY PROTEIN"/>
    <property type="match status" value="1"/>
</dbReference>
<dbReference type="SMART" id="SM00248">
    <property type="entry name" value="ANK"/>
    <property type="match status" value="6"/>
</dbReference>
<dbReference type="PANTHER" id="PTHR46224:SF44">
    <property type="entry name" value="GENOME ASSEMBLY, CHROMOSOME: II"/>
    <property type="match status" value="1"/>
</dbReference>
<dbReference type="EnsemblPlants" id="EMT11405">
    <property type="protein sequence ID" value="EMT11405"/>
    <property type="gene ID" value="F775_13682"/>
</dbReference>
<dbReference type="InterPro" id="IPR051616">
    <property type="entry name" value="Cul2-RING_E3_ligase_SR"/>
</dbReference>
<dbReference type="SUPFAM" id="SSF48452">
    <property type="entry name" value="TPR-like"/>
    <property type="match status" value="1"/>
</dbReference>
<dbReference type="Gene3D" id="1.25.40.10">
    <property type="entry name" value="Tetratricopeptide repeat domain"/>
    <property type="match status" value="1"/>
</dbReference>
<feature type="domain" description="Serine/threonine-protein kinase BSK1-like TPR repeats" evidence="1">
    <location>
        <begin position="459"/>
        <end position="534"/>
    </location>
</feature>
<dbReference type="PROSITE" id="PS50297">
    <property type="entry name" value="ANK_REP_REGION"/>
    <property type="match status" value="3"/>
</dbReference>
<dbReference type="InterPro" id="IPR058209">
    <property type="entry name" value="TPR_BSK1_C"/>
</dbReference>
<dbReference type="Gene3D" id="1.25.40.20">
    <property type="entry name" value="Ankyrin repeat-containing domain"/>
    <property type="match status" value="2"/>
</dbReference>
<dbReference type="PROSITE" id="PS50088">
    <property type="entry name" value="ANK_REPEAT"/>
    <property type="match status" value="3"/>
</dbReference>
<sequence length="582" mass="63424">MTMMELLTHEIMQLPFTMELLTHGGEYHEIGDEGWLMMTMATDSLSGAPNGLRICLPEEERAGSISSFREHFILHKNNTTAILLKTASVRDVNKSLDMSGNGKPSGHPRTLFGTVKSLDDPRVIFSFDMGGGIGVLHIAAVGGHLEVCKYLVEELGGDVNAPAPGVGDFAGVTPFMSSAQSGDVSTVKYLLDHGGDLTKSDAKGRTVLHHAACIGSCTVTEFLLSKGVPVDIDCGRGTPLHQAATNEQDKTVKILLEHHADPNATVVGIGTALMGSLLYRSLKCMKLLIKASILFSISVHRYVLPSQPCFCVNLHGEGAVTRSIPQSFLQGGADVNRGSSLPMTPLVFTTGWGGYTNFVKFLLKSGADPNIPDASEMFLNLVDVLVWSPQGHKYPRYRYEYGNLPIELAAKRDCMEEVEMLFPLTSPIPTIPNWSIDGIISHAKFESAKPLDGRQLEQTKATLKAHADHLFRLKDYKVASKAYGVAIDVAPSATLYANRSLCKLLLDDGEGALSDALRCRMLRPNWVKACYRQAAAHMLLKEYKQACDALLDAQKLDPGNTEVERELRKARELMKADGEADK</sequence>
<name>M8BCL1_AEGTA</name>
<reference evidence="2" key="1">
    <citation type="submission" date="2015-06" db="UniProtKB">
        <authorList>
            <consortium name="EnsemblPlants"/>
        </authorList>
    </citation>
    <scope>IDENTIFICATION</scope>
</reference>